<protein>
    <recommendedName>
        <fullName evidence="1">Polysaccharide pyruvyl transferase domain-containing protein</fullName>
    </recommendedName>
</protein>
<dbReference type="Pfam" id="PF04230">
    <property type="entry name" value="PS_pyruv_trans"/>
    <property type="match status" value="1"/>
</dbReference>
<evidence type="ECO:0000259" key="1">
    <source>
        <dbReference type="Pfam" id="PF04230"/>
    </source>
</evidence>
<reference evidence="2 3" key="1">
    <citation type="submission" date="2020-02" db="EMBL/GenBank/DDBJ databases">
        <authorList>
            <person name="Zheng R.K."/>
            <person name="Sun C.M."/>
        </authorList>
    </citation>
    <scope>NUCLEOTIDE SEQUENCE [LARGE SCALE GENOMIC DNA]</scope>
    <source>
        <strain evidence="3">zrk23</strain>
    </source>
</reference>
<organism evidence="2 3">
    <name type="scientific">Stakelama tenebrarum</name>
    <dbReference type="NCBI Taxonomy" id="2711215"/>
    <lineage>
        <taxon>Bacteria</taxon>
        <taxon>Pseudomonadati</taxon>
        <taxon>Pseudomonadota</taxon>
        <taxon>Alphaproteobacteria</taxon>
        <taxon>Sphingomonadales</taxon>
        <taxon>Sphingomonadaceae</taxon>
        <taxon>Stakelama</taxon>
    </lineage>
</organism>
<dbReference type="AlphaFoldDB" id="A0A6G6Y3N7"/>
<dbReference type="EMBL" id="CP049109">
    <property type="protein sequence ID" value="QIG79542.1"/>
    <property type="molecule type" value="Genomic_DNA"/>
</dbReference>
<dbReference type="Proteomes" id="UP000501568">
    <property type="component" value="Chromosome"/>
</dbReference>
<feature type="domain" description="Polysaccharide pyruvyl transferase" evidence="1">
    <location>
        <begin position="53"/>
        <end position="314"/>
    </location>
</feature>
<accession>A0A6G6Y3N7</accession>
<dbReference type="KEGG" id="spzr:G5C33_06895"/>
<sequence length="387" mass="41169">MTTLKVLHIASHEINVGDGALNAAIQASVAAQHGGPVDFTLEDVAVFRRELSAEDVAPYDLVIVGGGGGISNGPFAARTGTPMPMGLKEYRSAKTPFAFTALGHNIFAGERLVHAEALAKLLATVREKGDQFAVRNDGSLARMQRDLGEAAAGIVEIPDPGFFVAADAERPPEASARPYALIQVAGDSINRRMPVSRVSRLVGRLRASEPVTPLNAAIADLAMHLWRQHGLDILLAPHIPHDVPICAAIMRMLYARAGKAALHRPFRVGGTPHPVHARRFFAGYANAELIVGMRGHAVICGVGLGRPTIALSSHPKVVGFMEACDLADWSVPLDAQSGPALIARSDALIGNAQPYFDRRNPATADFRRRFDDFIGAAVTRAKMCGAA</sequence>
<dbReference type="RefSeq" id="WP_165326542.1">
    <property type="nucleotide sequence ID" value="NZ_CP049109.1"/>
</dbReference>
<proteinExistence type="predicted"/>
<name>A0A6G6Y3N7_9SPHN</name>
<dbReference type="InterPro" id="IPR007345">
    <property type="entry name" value="Polysacch_pyruvyl_Trfase"/>
</dbReference>
<keyword evidence="3" id="KW-1185">Reference proteome</keyword>
<gene>
    <name evidence="2" type="ORF">G5C33_06895</name>
</gene>
<dbReference type="PANTHER" id="PTHR36836:SF1">
    <property type="entry name" value="COLANIC ACID BIOSYNTHESIS PROTEIN WCAK"/>
    <property type="match status" value="1"/>
</dbReference>
<evidence type="ECO:0000313" key="3">
    <source>
        <dbReference type="Proteomes" id="UP000501568"/>
    </source>
</evidence>
<dbReference type="PANTHER" id="PTHR36836">
    <property type="entry name" value="COLANIC ACID BIOSYNTHESIS PROTEIN WCAK"/>
    <property type="match status" value="1"/>
</dbReference>
<evidence type="ECO:0000313" key="2">
    <source>
        <dbReference type="EMBL" id="QIG79542.1"/>
    </source>
</evidence>